<evidence type="ECO:0000256" key="1">
    <source>
        <dbReference type="SAM" id="Phobius"/>
    </source>
</evidence>
<reference evidence="2" key="1">
    <citation type="journal article" date="2022" name="Int. J. Mol. Sci.">
        <title>Phenotypic and Genotypic Virulence Characterisation of Staphylococcus pettenkoferi Strains Isolated from Human Bloodstream and Diabetic Foot Infections.</title>
        <authorList>
            <person name="Magnan C."/>
            <person name="Ahmad-Mansour N."/>
            <person name="Pouget C."/>
            <person name="Morsli M."/>
            <person name="Huc-Brandt S."/>
            <person name="Pantel A."/>
            <person name="Dunyach-Remy C."/>
            <person name="Sotto A."/>
            <person name="Molle V."/>
            <person name="Lavigne J.-P."/>
        </authorList>
    </citation>
    <scope>NUCLEOTIDE SEQUENCE</scope>
    <source>
        <strain evidence="2">NSP012P</strain>
    </source>
</reference>
<feature type="transmembrane region" description="Helical" evidence="1">
    <location>
        <begin position="432"/>
        <end position="453"/>
    </location>
</feature>
<feature type="transmembrane region" description="Helical" evidence="1">
    <location>
        <begin position="327"/>
        <end position="347"/>
    </location>
</feature>
<dbReference type="Proteomes" id="UP001072952">
    <property type="component" value="Unassembled WGS sequence"/>
</dbReference>
<proteinExistence type="predicted"/>
<organism evidence="2 3">
    <name type="scientific">Staphylococcus pettenkoferi</name>
    <dbReference type="NCBI Taxonomy" id="170573"/>
    <lineage>
        <taxon>Bacteria</taxon>
        <taxon>Bacillati</taxon>
        <taxon>Bacillota</taxon>
        <taxon>Bacilli</taxon>
        <taxon>Bacillales</taxon>
        <taxon>Staphylococcaceae</taxon>
        <taxon>Staphylococcus</taxon>
    </lineage>
</organism>
<keyword evidence="3" id="KW-1185">Reference proteome</keyword>
<comment type="caution">
    <text evidence="2">The sequence shown here is derived from an EMBL/GenBank/DDBJ whole genome shotgun (WGS) entry which is preliminary data.</text>
</comment>
<keyword evidence="1" id="KW-1133">Transmembrane helix</keyword>
<dbReference type="RefSeq" id="WP_124225010.1">
    <property type="nucleotide sequence ID" value="NZ_JANSKN010000011.1"/>
</dbReference>
<name>A0ABT4BJQ5_9STAP</name>
<feature type="transmembrane region" description="Helical" evidence="1">
    <location>
        <begin position="243"/>
        <end position="264"/>
    </location>
</feature>
<feature type="transmembrane region" description="Helical" evidence="1">
    <location>
        <begin position="410"/>
        <end position="426"/>
    </location>
</feature>
<reference evidence="2" key="2">
    <citation type="submission" date="2022-08" db="EMBL/GenBank/DDBJ databases">
        <authorList>
            <person name="Magnan C."/>
        </authorList>
    </citation>
    <scope>NUCLEOTIDE SEQUENCE</scope>
    <source>
        <strain evidence="2">NSP012P</strain>
    </source>
</reference>
<sequence length="469" mass="55219">MDKTLLYRTKLSNIQIFNLLYLTDVFKKLPAYISISSVGVGVSVNSINPLVNILKVLLSILLFIILSYIVQIIFISFKVKSHNILFSFSYLIINIFLGSLVILIGYYFTQIIVSVIIKPFLFFVTNTVNRKDKFSWENFGLDIKDTLNNINENTVHVLRYFSPHYLLFEYNIYEIIIVILSLLVLIYALKFKKIGWWYRDILPSTQRSGVYSIIDKIYRSSLIKRYQWHILFSNLEECNLHKAFFYISYTMWFTLGSFYCLSFYNESKLTNAFIIVIFLNNLLRDAFSAGGEFFTQSLRFDSEKRSIALYRLTNTNFKSLYNAKLHVIRCLGYKEAMLTIGMLVLFFHFDIKLIILSIIIILINIICIPHLTLLPSYISPHFTVQHYSEYENLEDQHLMESSIFDNLKKAIPISYFLIFFIGFIAKRDYQDIIVFLICWSLLIGTILSVLVYYSKKFTTKKWKGRDLYY</sequence>
<protein>
    <submittedName>
        <fullName evidence="2">Uncharacterized protein</fullName>
    </submittedName>
</protein>
<dbReference type="EMBL" id="JANSLD010000017">
    <property type="protein sequence ID" value="MCY1582838.1"/>
    <property type="molecule type" value="Genomic_DNA"/>
</dbReference>
<feature type="transmembrane region" description="Helical" evidence="1">
    <location>
        <begin position="170"/>
        <end position="189"/>
    </location>
</feature>
<keyword evidence="1" id="KW-0472">Membrane</keyword>
<feature type="transmembrane region" description="Helical" evidence="1">
    <location>
        <begin position="270"/>
        <end position="287"/>
    </location>
</feature>
<evidence type="ECO:0000313" key="3">
    <source>
        <dbReference type="Proteomes" id="UP001072952"/>
    </source>
</evidence>
<evidence type="ECO:0000313" key="2">
    <source>
        <dbReference type="EMBL" id="MCY1582838.1"/>
    </source>
</evidence>
<feature type="transmembrane region" description="Helical" evidence="1">
    <location>
        <begin position="53"/>
        <end position="77"/>
    </location>
</feature>
<keyword evidence="1" id="KW-0812">Transmembrane</keyword>
<feature type="transmembrane region" description="Helical" evidence="1">
    <location>
        <begin position="353"/>
        <end position="374"/>
    </location>
</feature>
<feature type="transmembrane region" description="Helical" evidence="1">
    <location>
        <begin position="84"/>
        <end position="108"/>
    </location>
</feature>
<accession>A0ABT4BJQ5</accession>
<gene>
    <name evidence="2" type="ORF">NW133_04695</name>
</gene>